<dbReference type="PANTHER" id="PTHR35567:SF1">
    <property type="entry name" value="CONSERVED FUNGAL PROTEIN (AFU_ORTHOLOGUE AFUA_1G14230)"/>
    <property type="match status" value="1"/>
</dbReference>
<reference evidence="1 2" key="1">
    <citation type="journal article" date="2012" name="Science">
        <title>The Paleozoic origin of enzymatic lignin decomposition reconstructed from 31 fungal genomes.</title>
        <authorList>
            <person name="Floudas D."/>
            <person name="Binder M."/>
            <person name="Riley R."/>
            <person name="Barry K."/>
            <person name="Blanchette R.A."/>
            <person name="Henrissat B."/>
            <person name="Martinez A.T."/>
            <person name="Otillar R."/>
            <person name="Spatafora J.W."/>
            <person name="Yadav J.S."/>
            <person name="Aerts A."/>
            <person name="Benoit I."/>
            <person name="Boyd A."/>
            <person name="Carlson A."/>
            <person name="Copeland A."/>
            <person name="Coutinho P.M."/>
            <person name="de Vries R.P."/>
            <person name="Ferreira P."/>
            <person name="Findley K."/>
            <person name="Foster B."/>
            <person name="Gaskell J."/>
            <person name="Glotzer D."/>
            <person name="Gorecki P."/>
            <person name="Heitman J."/>
            <person name="Hesse C."/>
            <person name="Hori C."/>
            <person name="Igarashi K."/>
            <person name="Jurgens J.A."/>
            <person name="Kallen N."/>
            <person name="Kersten P."/>
            <person name="Kohler A."/>
            <person name="Kuees U."/>
            <person name="Kumar T.K.A."/>
            <person name="Kuo A."/>
            <person name="LaButti K."/>
            <person name="Larrondo L.F."/>
            <person name="Lindquist E."/>
            <person name="Ling A."/>
            <person name="Lombard V."/>
            <person name="Lucas S."/>
            <person name="Lundell T."/>
            <person name="Martin R."/>
            <person name="McLaughlin D.J."/>
            <person name="Morgenstern I."/>
            <person name="Morin E."/>
            <person name="Murat C."/>
            <person name="Nagy L.G."/>
            <person name="Nolan M."/>
            <person name="Ohm R.A."/>
            <person name="Patyshakuliyeva A."/>
            <person name="Rokas A."/>
            <person name="Ruiz-Duenas F.J."/>
            <person name="Sabat G."/>
            <person name="Salamov A."/>
            <person name="Samejima M."/>
            <person name="Schmutz J."/>
            <person name="Slot J.C."/>
            <person name="St John F."/>
            <person name="Stenlid J."/>
            <person name="Sun H."/>
            <person name="Sun S."/>
            <person name="Syed K."/>
            <person name="Tsang A."/>
            <person name="Wiebenga A."/>
            <person name="Young D."/>
            <person name="Pisabarro A."/>
            <person name="Eastwood D.C."/>
            <person name="Martin F."/>
            <person name="Cullen D."/>
            <person name="Grigoriev I.V."/>
            <person name="Hibbett D.S."/>
        </authorList>
    </citation>
    <scope>NUCLEOTIDE SEQUENCE</scope>
    <source>
        <strain evidence="2">FP-58527</strain>
    </source>
</reference>
<dbReference type="Proteomes" id="UP000015241">
    <property type="component" value="Unassembled WGS sequence"/>
</dbReference>
<dbReference type="OrthoDB" id="1859733at2759"/>
<dbReference type="HOGENOM" id="CLU_067863_3_1_1"/>
<evidence type="ECO:0000313" key="1">
    <source>
        <dbReference type="EMBL" id="EPT02195.1"/>
    </source>
</evidence>
<dbReference type="eggNOG" id="ENOG502S85Z">
    <property type="taxonomic scope" value="Eukaryota"/>
</dbReference>
<organism evidence="1 2">
    <name type="scientific">Fomitopsis schrenkii</name>
    <name type="common">Brown rot fungus</name>
    <dbReference type="NCBI Taxonomy" id="2126942"/>
    <lineage>
        <taxon>Eukaryota</taxon>
        <taxon>Fungi</taxon>
        <taxon>Dikarya</taxon>
        <taxon>Basidiomycota</taxon>
        <taxon>Agaricomycotina</taxon>
        <taxon>Agaricomycetes</taxon>
        <taxon>Polyporales</taxon>
        <taxon>Fomitopsis</taxon>
    </lineage>
</organism>
<sequence length="234" mass="24866">MFIRVDTTSAVLGGLLGSSLNYGEADCDISSFVPSFPANQTQLVVPTNETPSFLGVAFGVQNYTCSSSNTYTSIGAVAEIIDFSCNTSDANFATIQNDIYAAWNAVPESETIQDVIASVLAENPPRNLGQHYFVTNPVTGQGVSPKWDFMASGENKGNPDAYVVGRSVGNLASPDNSTTDVAWLELTNVEGELADTIFRYDTVNGQSPASCTSGEDPDISVKYSAKYLFYGGSL</sequence>
<dbReference type="AlphaFoldDB" id="S8FVG0"/>
<evidence type="ECO:0008006" key="3">
    <source>
        <dbReference type="Google" id="ProtNLM"/>
    </source>
</evidence>
<accession>S8FVG0</accession>
<dbReference type="PANTHER" id="PTHR35567">
    <property type="entry name" value="MALATE DEHYDROGENASE (AFU_ORTHOLOGUE AFUA_2G13800)"/>
    <property type="match status" value="1"/>
</dbReference>
<evidence type="ECO:0000313" key="2">
    <source>
        <dbReference type="Proteomes" id="UP000015241"/>
    </source>
</evidence>
<dbReference type="InParanoid" id="S8FVG0"/>
<keyword evidence="2" id="KW-1185">Reference proteome</keyword>
<dbReference type="Pfam" id="PF11937">
    <property type="entry name" value="DUF3455"/>
    <property type="match status" value="1"/>
</dbReference>
<proteinExistence type="predicted"/>
<name>S8FVG0_FOMSC</name>
<gene>
    <name evidence="1" type="ORF">FOMPIDRAFT_114458</name>
</gene>
<dbReference type="EMBL" id="KE504137">
    <property type="protein sequence ID" value="EPT02195.1"/>
    <property type="molecule type" value="Genomic_DNA"/>
</dbReference>
<protein>
    <recommendedName>
        <fullName evidence="3">Malate dehydrogenase</fullName>
    </recommendedName>
</protein>
<dbReference type="InterPro" id="IPR021851">
    <property type="entry name" value="DUF3455"/>
</dbReference>